<dbReference type="AlphaFoldDB" id="A0A6H9XVJ4"/>
<feature type="region of interest" description="Disordered" evidence="5">
    <location>
        <begin position="217"/>
        <end position="240"/>
    </location>
</feature>
<organism evidence="7 8">
    <name type="scientific">Corynebacterium matruchotii</name>
    <dbReference type="NCBI Taxonomy" id="43768"/>
    <lineage>
        <taxon>Bacteria</taxon>
        <taxon>Bacillati</taxon>
        <taxon>Actinomycetota</taxon>
        <taxon>Actinomycetes</taxon>
        <taxon>Mycobacteriales</taxon>
        <taxon>Corynebacteriaceae</taxon>
        <taxon>Corynebacterium</taxon>
    </lineage>
</organism>
<evidence type="ECO:0000256" key="1">
    <source>
        <dbReference type="ARBA" id="ARBA00004196"/>
    </source>
</evidence>
<accession>A0A6H9XVJ4</accession>
<dbReference type="EMBL" id="UARK01000001">
    <property type="protein sequence ID" value="SPW24071.1"/>
    <property type="molecule type" value="Genomic_DNA"/>
</dbReference>
<gene>
    <name evidence="7" type="primary">yfiY_1</name>
    <name evidence="7" type="ORF">NCTC10254_00436</name>
</gene>
<name>A0A6H9XVJ4_9CORY</name>
<keyword evidence="3" id="KW-0813">Transport</keyword>
<dbReference type="GeneID" id="84573123"/>
<evidence type="ECO:0000313" key="8">
    <source>
        <dbReference type="Proteomes" id="UP000249886"/>
    </source>
</evidence>
<dbReference type="InterPro" id="IPR006311">
    <property type="entry name" value="TAT_signal"/>
</dbReference>
<keyword evidence="4" id="KW-0732">Signal</keyword>
<dbReference type="Proteomes" id="UP000249886">
    <property type="component" value="Unassembled WGS sequence"/>
</dbReference>
<comment type="caution">
    <text evidence="7">The sequence shown here is derived from an EMBL/GenBank/DDBJ whole genome shotgun (WGS) entry which is preliminary data.</text>
</comment>
<evidence type="ECO:0000256" key="3">
    <source>
        <dbReference type="ARBA" id="ARBA00022448"/>
    </source>
</evidence>
<dbReference type="PROSITE" id="PS51318">
    <property type="entry name" value="TAT"/>
    <property type="match status" value="1"/>
</dbReference>
<dbReference type="InterPro" id="IPR051313">
    <property type="entry name" value="Bact_iron-sidero_bind"/>
</dbReference>
<comment type="subcellular location">
    <subcellularLocation>
        <location evidence="1">Cell envelope</location>
    </subcellularLocation>
</comment>
<dbReference type="GO" id="GO:1901678">
    <property type="term" value="P:iron coordination entity transport"/>
    <property type="evidence" value="ECO:0007669"/>
    <property type="project" value="UniProtKB-ARBA"/>
</dbReference>
<comment type="similarity">
    <text evidence="2">Belongs to the bacterial solute-binding protein 8 family.</text>
</comment>
<dbReference type="PANTHER" id="PTHR30532">
    <property type="entry name" value="IRON III DICITRATE-BINDING PERIPLASMIC PROTEIN"/>
    <property type="match status" value="1"/>
</dbReference>
<feature type="domain" description="Fe/B12 periplasmic-binding" evidence="6">
    <location>
        <begin position="53"/>
        <end position="329"/>
    </location>
</feature>
<dbReference type="GO" id="GO:0030288">
    <property type="term" value="C:outer membrane-bounded periplasmic space"/>
    <property type="evidence" value="ECO:0007669"/>
    <property type="project" value="TreeGrafter"/>
</dbReference>
<dbReference type="RefSeq" id="WP_005524424.1">
    <property type="nucleotide sequence ID" value="NZ_CP050134.2"/>
</dbReference>
<dbReference type="PROSITE" id="PS51257">
    <property type="entry name" value="PROKAR_LIPOPROTEIN"/>
    <property type="match status" value="1"/>
</dbReference>
<proteinExistence type="inferred from homology"/>
<evidence type="ECO:0000256" key="5">
    <source>
        <dbReference type="SAM" id="MobiDB-lite"/>
    </source>
</evidence>
<evidence type="ECO:0000256" key="4">
    <source>
        <dbReference type="ARBA" id="ARBA00022729"/>
    </source>
</evidence>
<dbReference type="Pfam" id="PF01497">
    <property type="entry name" value="Peripla_BP_2"/>
    <property type="match status" value="1"/>
</dbReference>
<evidence type="ECO:0000313" key="7">
    <source>
        <dbReference type="EMBL" id="SPW24071.1"/>
    </source>
</evidence>
<sequence length="329" mass="34623">MYNKQLGRRAFLSLAGLTAAGLVLSSCKKRQSGTRIIKNAFGDNIVVPAGPERVAAMSEPTLDNALALGATLIGGTAGRGQSTIPSYLEDKGHGVPILGNVAQPSYGALKEAKPDLILIDGTSIGTDQQVIESLTAIAPLAYTGYAGGDWRDNLRITADALNMTGEADDLVSDYNGKVKSAQRKLEKYRNKTFSIVRWQGDNASLILKELPAGRALTDLGLDRPPNQDRDGEGHSEPVPRENLANIDADYIFLGTLGGDDEVGSGGGAGTVDVERAKKVVGEAAKVPGFTGLRAYQEDHIIPVDGSLWTSAGGVLLMNTIVDQIVGLLV</sequence>
<evidence type="ECO:0000259" key="6">
    <source>
        <dbReference type="PROSITE" id="PS50983"/>
    </source>
</evidence>
<dbReference type="SUPFAM" id="SSF53807">
    <property type="entry name" value="Helical backbone' metal receptor"/>
    <property type="match status" value="1"/>
</dbReference>
<dbReference type="InterPro" id="IPR002491">
    <property type="entry name" value="ABC_transptr_periplasmic_BD"/>
</dbReference>
<protein>
    <submittedName>
        <fullName evidence="7">Iron dicitrate-binding periplasmic protein</fullName>
    </submittedName>
</protein>
<evidence type="ECO:0000256" key="2">
    <source>
        <dbReference type="ARBA" id="ARBA00008814"/>
    </source>
</evidence>
<dbReference type="PANTHER" id="PTHR30532:SF25">
    <property type="entry name" value="IRON(III) DICITRATE-BINDING PERIPLASMIC PROTEIN"/>
    <property type="match status" value="1"/>
</dbReference>
<feature type="compositionally biased region" description="Basic and acidic residues" evidence="5">
    <location>
        <begin position="225"/>
        <end position="239"/>
    </location>
</feature>
<dbReference type="PROSITE" id="PS50983">
    <property type="entry name" value="FE_B12_PBP"/>
    <property type="match status" value="1"/>
</dbReference>
<reference evidence="7 8" key="1">
    <citation type="submission" date="2018-06" db="EMBL/GenBank/DDBJ databases">
        <authorList>
            <consortium name="Pathogen Informatics"/>
            <person name="Doyle S."/>
        </authorList>
    </citation>
    <scope>NUCLEOTIDE SEQUENCE [LARGE SCALE GENOMIC DNA]</scope>
    <source>
        <strain evidence="7 8">NCTC10254</strain>
    </source>
</reference>
<dbReference type="Gene3D" id="3.40.50.1980">
    <property type="entry name" value="Nitrogenase molybdenum iron protein domain"/>
    <property type="match status" value="2"/>
</dbReference>